<evidence type="ECO:0000313" key="1">
    <source>
        <dbReference type="EMBL" id="MDV6235676.1"/>
    </source>
</evidence>
<keyword evidence="2" id="KW-1185">Reference proteome</keyword>
<reference evidence="1 2" key="1">
    <citation type="journal article" date="2018" name="Microb. Genom.">
        <title>Deciphering the unexplored Leptospira diversity from soils uncovers genomic evolution to virulence.</title>
        <authorList>
            <person name="Thibeaux R."/>
            <person name="Iraola G."/>
            <person name="Ferres I."/>
            <person name="Bierque E."/>
            <person name="Girault D."/>
            <person name="Soupe-Gilbert M.E."/>
            <person name="Picardeau M."/>
            <person name="Goarant C."/>
        </authorList>
    </citation>
    <scope>NUCLEOTIDE SEQUENCE [LARGE SCALE GENOMIC DNA]</scope>
    <source>
        <strain evidence="1 2">ATI7-C-A5</strain>
    </source>
</reference>
<dbReference type="Proteomes" id="UP000232122">
    <property type="component" value="Unassembled WGS sequence"/>
</dbReference>
<protein>
    <submittedName>
        <fullName evidence="1">Uncharacterized protein</fullName>
    </submittedName>
</protein>
<dbReference type="AlphaFoldDB" id="A0AAE4QMR5"/>
<accession>A0AAE4QMR5</accession>
<organism evidence="1 2">
    <name type="scientific">Leptospira ellisii</name>
    <dbReference type="NCBI Taxonomy" id="2023197"/>
    <lineage>
        <taxon>Bacteria</taxon>
        <taxon>Pseudomonadati</taxon>
        <taxon>Spirochaetota</taxon>
        <taxon>Spirochaetia</taxon>
        <taxon>Leptospirales</taxon>
        <taxon>Leptospiraceae</taxon>
        <taxon>Leptospira</taxon>
    </lineage>
</organism>
<sequence>MELKLSELKRITNAEKFFSAALIDLSFLEKSLKIDNTFRGEFTVDIPLIEKDECLTESILSPDHIHFILFLHSFIEKTLKYISLMINETVTNKKIFASKHNLRKLFKYSNLNEEKLKKLLEERDYEICSYVLNLKYSDVRYFSSLQSFIFDRDSLHNIVNIFKKELIDCRSKYLYDVKYRVKFVRKWRDRFSLFCVNIPVSKEAPKVVNATVFINITNHRSHIHLIEFGNNGIEYAPNKNALTDQECEFLTNVYEFKNSAYYLKENVDKQTSKKIFRLFAKANYRLPKPEKKISVGKQRLPE</sequence>
<comment type="caution">
    <text evidence="1">The sequence shown here is derived from an EMBL/GenBank/DDBJ whole genome shotgun (WGS) entry which is preliminary data.</text>
</comment>
<evidence type="ECO:0000313" key="2">
    <source>
        <dbReference type="Proteomes" id="UP000232122"/>
    </source>
</evidence>
<name>A0AAE4QMR5_9LEPT</name>
<gene>
    <name evidence="1" type="ORF">CH379_008565</name>
</gene>
<dbReference type="EMBL" id="NPEF02000009">
    <property type="protein sequence ID" value="MDV6235676.1"/>
    <property type="molecule type" value="Genomic_DNA"/>
</dbReference>
<dbReference type="RefSeq" id="WP_317572554.1">
    <property type="nucleotide sequence ID" value="NZ_NPEF02000009.1"/>
</dbReference>
<proteinExistence type="predicted"/>